<feature type="compositionally biased region" description="Polar residues" evidence="1">
    <location>
        <begin position="173"/>
        <end position="183"/>
    </location>
</feature>
<sequence>MAKKNETLFKSSTPQESIENSKKRISISPIEEAITKSVESKRRRKYSSDSSIAPKGTSSDSDSIGREFRKLLKSSGINRPRNDKRKKATGKKHRRRKSGSWMTVAEMTEDETDVLREALPLTQDIGYVMDDAIFHPAIELDELLPEEKNNAPFTIVRDEFNTNAEIAEDRFSQAESSQSTMSLHRNDSHGDRIDESSSAETIKLIARDKVCDETENYSEGRTCTIRRVSGSDIANQNNSQRGSFETNISLFRNDDHRENGCKSSLGKEETLMLQNDIEKSQLEASSSDGISSPKKTKRLMRRDVVREKTERYSQRRRTQTILKERVSSVAGQDLAACGEISVANTCVPYGQTIDSSHQTQNQIEVGKFSLKQQDAISTRELRIFTEQLAEAHPEIIEDRHETLEPTSSQRLSSLRKQLLERLIDLLGSVTKVPSPQRSDLQDGSELAGFTSASSDSVSEPDVEPLGSLKSSQLHTCKDYLRRLELEAPNIEKYTITRYGPTARKTHFIEPFKNYHISRPRSLSNGRRTEIKDPGSSRGRLMTRLASFFGEELPKSGGRIEEFEIISTRKRKTRNMEGLTETLPADSHGNEDSGGSSAITKEKKKRPRMIVDTSDES</sequence>
<protein>
    <submittedName>
        <fullName evidence="2">Uncharacterized protein</fullName>
    </submittedName>
</protein>
<evidence type="ECO:0000313" key="2">
    <source>
        <dbReference type="EMBL" id="CAD1555431.1"/>
    </source>
</evidence>
<feature type="compositionally biased region" description="Polar residues" evidence="1">
    <location>
        <begin position="8"/>
        <end position="18"/>
    </location>
</feature>
<organism evidence="2">
    <name type="scientific">Bracon brevicornis</name>
    <dbReference type="NCBI Taxonomy" id="1563983"/>
    <lineage>
        <taxon>Eukaryota</taxon>
        <taxon>Metazoa</taxon>
        <taxon>Ecdysozoa</taxon>
        <taxon>Arthropoda</taxon>
        <taxon>Hexapoda</taxon>
        <taxon>Insecta</taxon>
        <taxon>Pterygota</taxon>
        <taxon>Neoptera</taxon>
        <taxon>Endopterygota</taxon>
        <taxon>Hymenoptera</taxon>
        <taxon>Apocrita</taxon>
        <taxon>Ichneumonoidea</taxon>
        <taxon>Braconidae</taxon>
        <taxon>Braconinae</taxon>
        <taxon>Bracon</taxon>
    </lineage>
</organism>
<reference evidence="2" key="1">
    <citation type="submission" date="2020-07" db="EMBL/GenBank/DDBJ databases">
        <authorList>
            <person name="Ferguson B K."/>
        </authorList>
    </citation>
    <scope>NUCLEOTIDE SEQUENCE</scope>
    <source>
        <strain evidence="2">L06</strain>
    </source>
</reference>
<accession>A0A6V7JTF4</accession>
<feature type="compositionally biased region" description="Basic residues" evidence="1">
    <location>
        <begin position="82"/>
        <end position="98"/>
    </location>
</feature>
<feature type="region of interest" description="Disordered" evidence="1">
    <location>
        <begin position="432"/>
        <end position="466"/>
    </location>
</feature>
<feature type="compositionally biased region" description="Basic and acidic residues" evidence="1">
    <location>
        <begin position="184"/>
        <end position="195"/>
    </location>
</feature>
<feature type="region of interest" description="Disordered" evidence="1">
    <location>
        <begin position="279"/>
        <end position="300"/>
    </location>
</feature>
<feature type="region of interest" description="Disordered" evidence="1">
    <location>
        <begin position="571"/>
        <end position="616"/>
    </location>
</feature>
<evidence type="ECO:0000256" key="1">
    <source>
        <dbReference type="SAM" id="MobiDB-lite"/>
    </source>
</evidence>
<name>A0A6V7JTF4_9HYME</name>
<gene>
    <name evidence="2" type="ORF">BBRV_LOCUS61586</name>
</gene>
<dbReference type="AlphaFoldDB" id="A0A6V7JTF4"/>
<feature type="region of interest" description="Disordered" evidence="1">
    <location>
        <begin position="171"/>
        <end position="196"/>
    </location>
</feature>
<feature type="region of interest" description="Disordered" evidence="1">
    <location>
        <begin position="1"/>
        <end position="101"/>
    </location>
</feature>
<dbReference type="EMBL" id="CADCXW020000021">
    <property type="protein sequence ID" value="CAD1555431.1"/>
    <property type="molecule type" value="Genomic_DNA"/>
</dbReference>
<proteinExistence type="predicted"/>